<comment type="similarity">
    <text evidence="1">Belongs to the HupG/HyaE family.</text>
</comment>
<dbReference type="NCBIfam" id="NF008563">
    <property type="entry name" value="PRK11509.1"/>
    <property type="match status" value="1"/>
</dbReference>
<dbReference type="Proteomes" id="UP000219788">
    <property type="component" value="Unassembled WGS sequence"/>
</dbReference>
<dbReference type="InterPro" id="IPR036249">
    <property type="entry name" value="Thioredoxin-like_sf"/>
</dbReference>
<reference evidence="3" key="1">
    <citation type="submission" date="2017-09" db="EMBL/GenBank/DDBJ databases">
        <title>FDA dAtabase for Regulatory Grade micrObial Sequences (FDA-ARGOS): Supporting development and validation of Infectious Disease Dx tests.</title>
        <authorList>
            <person name="Goldberg B."/>
            <person name="Campos J."/>
            <person name="Tallon L."/>
            <person name="Sadzewicz L."/>
            <person name="Ott S."/>
            <person name="Zhao X."/>
            <person name="Nagaraj S."/>
            <person name="Vavikolanu K."/>
            <person name="Aluvathingal J."/>
            <person name="Nadendla S."/>
            <person name="Geyer C."/>
            <person name="Sichtig H."/>
        </authorList>
    </citation>
    <scope>NUCLEOTIDE SEQUENCE [LARGE SCALE GENOMIC DNA]</scope>
    <source>
        <strain evidence="3">FDAARGOS_370</strain>
    </source>
</reference>
<accession>A0A2A7TZY0</accession>
<comment type="caution">
    <text evidence="2">The sequence shown here is derived from an EMBL/GenBank/DDBJ whole genome shotgun (WGS) entry which is preliminary data.</text>
</comment>
<dbReference type="Pfam" id="PF07449">
    <property type="entry name" value="HyaE"/>
    <property type="match status" value="1"/>
</dbReference>
<dbReference type="EMBL" id="PDDV01000013">
    <property type="protein sequence ID" value="PEH71607.1"/>
    <property type="molecule type" value="Genomic_DNA"/>
</dbReference>
<name>A0A2A7TZY0_EDWTA</name>
<dbReference type="AlphaFoldDB" id="A0A2A7TZY0"/>
<sequence length="134" mass="15094">MLNDNPFSALWQRMLARGWQPVDETNLDDWLAQAPDCVVLLSCDPRRTPEVSDNPVMIAELLREFPHIDWRVAMADLAQSEAIGDRFGVRRFPATLVFLSGELRGVLSGIHPWADLIALMRPLVESPTPQESES</sequence>
<dbReference type="RefSeq" id="WP_098142864.1">
    <property type="nucleotide sequence ID" value="NZ_AP028090.1"/>
</dbReference>
<evidence type="ECO:0000313" key="3">
    <source>
        <dbReference type="Proteomes" id="UP000219788"/>
    </source>
</evidence>
<dbReference type="OrthoDB" id="6589267at2"/>
<evidence type="ECO:0000256" key="1">
    <source>
        <dbReference type="ARBA" id="ARBA00009004"/>
    </source>
</evidence>
<dbReference type="InterPro" id="IPR010893">
    <property type="entry name" value="NiFe-hyd_mat_HyaE"/>
</dbReference>
<organism evidence="2 3">
    <name type="scientific">Edwardsiella tarda</name>
    <dbReference type="NCBI Taxonomy" id="636"/>
    <lineage>
        <taxon>Bacteria</taxon>
        <taxon>Pseudomonadati</taxon>
        <taxon>Pseudomonadota</taxon>
        <taxon>Gammaproteobacteria</taxon>
        <taxon>Enterobacterales</taxon>
        <taxon>Hafniaceae</taxon>
        <taxon>Edwardsiella</taxon>
    </lineage>
</organism>
<dbReference type="Gene3D" id="3.40.30.10">
    <property type="entry name" value="Glutaredoxin"/>
    <property type="match status" value="1"/>
</dbReference>
<evidence type="ECO:0000313" key="2">
    <source>
        <dbReference type="EMBL" id="PEH71607.1"/>
    </source>
</evidence>
<proteinExistence type="inferred from homology"/>
<dbReference type="CDD" id="cd02965">
    <property type="entry name" value="HyaE"/>
    <property type="match status" value="1"/>
</dbReference>
<dbReference type="SUPFAM" id="SSF52833">
    <property type="entry name" value="Thioredoxin-like"/>
    <property type="match status" value="1"/>
</dbReference>
<protein>
    <submittedName>
        <fullName evidence="2">Hydrogenase-1 operon protein HyaE</fullName>
    </submittedName>
</protein>
<dbReference type="STRING" id="636.AAW15_02080"/>
<gene>
    <name evidence="2" type="ORF">CRM76_06470</name>
</gene>